<keyword evidence="3" id="KW-0716">Sensory transduction</keyword>
<keyword evidence="7" id="KW-0472">Membrane</keyword>
<dbReference type="VEuPathDB" id="VectorBase:AGAP005760"/>
<keyword evidence="6" id="KW-1133">Transmembrane helix</keyword>
<dbReference type="InParanoid" id="A0A1S4GR10"/>
<evidence type="ECO:0000313" key="10">
    <source>
        <dbReference type="EnsemblMetazoa" id="AGAP005760-PA"/>
    </source>
</evidence>
<evidence type="ECO:0000313" key="11">
    <source>
        <dbReference type="Proteomes" id="UP000007062"/>
    </source>
</evidence>
<reference evidence="10 11" key="1">
    <citation type="journal article" date="2002" name="Science">
        <title>The genome sequence of the malaria mosquito Anopheles gambiae.</title>
        <authorList>
            <person name="Holt R.A."/>
            <person name="Subramanian G.M."/>
            <person name="Halpern A."/>
            <person name="Sutton G.G."/>
            <person name="Charlab R."/>
            <person name="Nusskern D.R."/>
            <person name="Wincker P."/>
            <person name="Clark A.G."/>
            <person name="Ribeiro J.M."/>
            <person name="Wides R."/>
            <person name="Salzberg S.L."/>
            <person name="Loftus B."/>
            <person name="Yandell M."/>
            <person name="Majoros W.H."/>
            <person name="Rusch D.B."/>
            <person name="Lai Z."/>
            <person name="Kraft C.L."/>
            <person name="Abril J.F."/>
            <person name="Anthouard V."/>
            <person name="Arensburger P."/>
            <person name="Atkinson P.W."/>
            <person name="Baden H."/>
            <person name="de Berardinis V."/>
            <person name="Baldwin D."/>
            <person name="Benes V."/>
            <person name="Biedler J."/>
            <person name="Blass C."/>
            <person name="Bolanos R."/>
            <person name="Boscus D."/>
            <person name="Barnstead M."/>
            <person name="Cai S."/>
            <person name="Center A."/>
            <person name="Chaturverdi K."/>
            <person name="Christophides G.K."/>
            <person name="Chrystal M.A."/>
            <person name="Clamp M."/>
            <person name="Cravchik A."/>
            <person name="Curwen V."/>
            <person name="Dana A."/>
            <person name="Delcher A."/>
            <person name="Dew I."/>
            <person name="Evans C.A."/>
            <person name="Flanigan M."/>
            <person name="Grundschober-Freimoser A."/>
            <person name="Friedli L."/>
            <person name="Gu Z."/>
            <person name="Guan P."/>
            <person name="Guigo R."/>
            <person name="Hillenmeyer M.E."/>
            <person name="Hladun S.L."/>
            <person name="Hogan J.R."/>
            <person name="Hong Y.S."/>
            <person name="Hoover J."/>
            <person name="Jaillon O."/>
            <person name="Ke Z."/>
            <person name="Kodira C."/>
            <person name="Kokoza E."/>
            <person name="Koutsos A."/>
            <person name="Letunic I."/>
            <person name="Levitsky A."/>
            <person name="Liang Y."/>
            <person name="Lin J.J."/>
            <person name="Lobo N.F."/>
            <person name="Lopez J.R."/>
            <person name="Malek J.A."/>
            <person name="McIntosh T.C."/>
            <person name="Meister S."/>
            <person name="Miller J."/>
            <person name="Mobarry C."/>
            <person name="Mongin E."/>
            <person name="Murphy S.D."/>
            <person name="O'Brochta D.A."/>
            <person name="Pfannkoch C."/>
            <person name="Qi R."/>
            <person name="Regier M.A."/>
            <person name="Remington K."/>
            <person name="Shao H."/>
            <person name="Sharakhova M.V."/>
            <person name="Sitter C.D."/>
            <person name="Shetty J."/>
            <person name="Smith T.J."/>
            <person name="Strong R."/>
            <person name="Sun J."/>
            <person name="Thomasova D."/>
            <person name="Ton L.Q."/>
            <person name="Topalis P."/>
            <person name="Tu Z."/>
            <person name="Unger M.F."/>
            <person name="Walenz B."/>
            <person name="Wang A."/>
            <person name="Wang J."/>
            <person name="Wang M."/>
            <person name="Wang X."/>
            <person name="Woodford K.J."/>
            <person name="Wortman J.R."/>
            <person name="Wu M."/>
            <person name="Yao A."/>
            <person name="Zdobnov E.M."/>
            <person name="Zhang H."/>
            <person name="Zhao Q."/>
            <person name="Zhao S."/>
            <person name="Zhu S.C."/>
            <person name="Zhimulev I."/>
            <person name="Coluzzi M."/>
            <person name="della Torre A."/>
            <person name="Roth C.W."/>
            <person name="Louis C."/>
            <person name="Kalush F."/>
            <person name="Mural R.J."/>
            <person name="Myers E.W."/>
            <person name="Adams M.D."/>
            <person name="Smith H.O."/>
            <person name="Broder S."/>
            <person name="Gardner M.J."/>
            <person name="Fraser C.M."/>
            <person name="Birney E."/>
            <person name="Bork P."/>
            <person name="Brey P.T."/>
            <person name="Venter J.C."/>
            <person name="Weissenbach J."/>
            <person name="Kafatos F.C."/>
            <person name="Collins F.H."/>
            <person name="Hoffman S.L."/>
        </authorList>
    </citation>
    <scope>NUCLEOTIDE SEQUENCE [LARGE SCALE GENOMIC DNA]</scope>
    <source>
        <strain evidence="10 11">PEST</strain>
    </source>
</reference>
<evidence type="ECO:0000256" key="5">
    <source>
        <dbReference type="ARBA" id="ARBA00022725"/>
    </source>
</evidence>
<organism evidence="10 11">
    <name type="scientific">Anopheles gambiae</name>
    <name type="common">African malaria mosquito</name>
    <dbReference type="NCBI Taxonomy" id="7165"/>
    <lineage>
        <taxon>Eukaryota</taxon>
        <taxon>Metazoa</taxon>
        <taxon>Ecdysozoa</taxon>
        <taxon>Arthropoda</taxon>
        <taxon>Hexapoda</taxon>
        <taxon>Insecta</taxon>
        <taxon>Pterygota</taxon>
        <taxon>Neoptera</taxon>
        <taxon>Endopterygota</taxon>
        <taxon>Diptera</taxon>
        <taxon>Nematocera</taxon>
        <taxon>Culicoidea</taxon>
        <taxon>Culicidae</taxon>
        <taxon>Anophelinae</taxon>
        <taxon>Anopheles</taxon>
    </lineage>
</organism>
<name>A0A1S4GR10_ANOGA</name>
<evidence type="ECO:0000256" key="2">
    <source>
        <dbReference type="ARBA" id="ARBA00022475"/>
    </source>
</evidence>
<evidence type="ECO:0000256" key="3">
    <source>
        <dbReference type="ARBA" id="ARBA00022606"/>
    </source>
</evidence>
<keyword evidence="4" id="KW-0812">Transmembrane</keyword>
<keyword evidence="11" id="KW-1185">Reference proteome</keyword>
<reference evidence="10 11" key="2">
    <citation type="journal article" date="2004" name="Trends Parasitol.">
        <title>The Anopheles gambiae genome: an update.</title>
        <authorList>
            <person name="Mongin E."/>
            <person name="Louis C."/>
            <person name="Holt R.A."/>
            <person name="Birney E."/>
            <person name="Collins F.H."/>
        </authorList>
    </citation>
    <scope>NUCLEOTIDE SEQUENCE [LARGE SCALE GENOMIC DNA]</scope>
    <source>
        <strain evidence="10 11">PEST</strain>
    </source>
</reference>
<dbReference type="Pfam" id="PF02949">
    <property type="entry name" value="7tm_6"/>
    <property type="match status" value="1"/>
</dbReference>
<evidence type="ECO:0000256" key="4">
    <source>
        <dbReference type="ARBA" id="ARBA00022692"/>
    </source>
</evidence>
<dbReference type="Proteomes" id="UP000007062">
    <property type="component" value="Chromosome 2L"/>
</dbReference>
<keyword evidence="9" id="KW-0807">Transducer</keyword>
<accession>A0A1S4GR10</accession>
<dbReference type="GO" id="GO:0004984">
    <property type="term" value="F:olfactory receptor activity"/>
    <property type="evidence" value="ECO:0000318"/>
    <property type="project" value="GO_Central"/>
</dbReference>
<proteinExistence type="predicted"/>
<keyword evidence="2" id="KW-1003">Cell membrane</keyword>
<reference evidence="10" key="3">
    <citation type="submission" date="2020-05" db="UniProtKB">
        <authorList>
            <consortium name="EnsemblMetazoa"/>
        </authorList>
    </citation>
    <scope>IDENTIFICATION</scope>
    <source>
        <strain evidence="10">PEST</strain>
    </source>
</reference>
<dbReference type="EMBL" id="AAAB01008960">
    <property type="status" value="NOT_ANNOTATED_CDS"/>
    <property type="molecule type" value="Genomic_DNA"/>
</dbReference>
<evidence type="ECO:0000256" key="6">
    <source>
        <dbReference type="ARBA" id="ARBA00022989"/>
    </source>
</evidence>
<dbReference type="GO" id="GO:0007165">
    <property type="term" value="P:signal transduction"/>
    <property type="evidence" value="ECO:0007669"/>
    <property type="project" value="UniProtKB-KW"/>
</dbReference>
<evidence type="ECO:0000256" key="1">
    <source>
        <dbReference type="ARBA" id="ARBA00004651"/>
    </source>
</evidence>
<dbReference type="InterPro" id="IPR004117">
    <property type="entry name" value="7tm6_olfct_rcpt"/>
</dbReference>
<evidence type="ECO:0000256" key="8">
    <source>
        <dbReference type="ARBA" id="ARBA00023170"/>
    </source>
</evidence>
<sequence length="426" mass="49253">MMGLSRTIPSWPVLHNISFARASQVRRANMEYIYRWILRDDTFAKEVYIKYNFTKLRTLGIYKDASRTRLARRAGFYALELFFLLQLGTIVWDLATVLGNIGLFGDDMCILAGLLLTLAKKWHCVLYIDELWECVEQMQTYHEHYLLQGEWFVRRMRRQNLQERMLQDASKLLATLLASCLMVNALFSNGETLILRAIYPFSTATTLGYGCVFVCQAFLIVYVLYSMVLIDCIGAQALSQMALLFCMQRKQFELIGADLQLPPEGPLHGDRSIRDQVYSAIASHQQLLSFCNRLKRLYEPNIMAQFVCSMLIICLTAFELMFAKGDPMQMVRFGAYMLAGFYQVFVWSFFGNRVTNMSTGISDATISCNWIVLADGLKKDLRFTTMRSQKPFVIDVYWLFPLTYETFIAILSRSYSIFTLLRTMIE</sequence>
<dbReference type="GO" id="GO:0005549">
    <property type="term" value="F:odorant binding"/>
    <property type="evidence" value="ECO:0007669"/>
    <property type="project" value="InterPro"/>
</dbReference>
<dbReference type="PANTHER" id="PTHR21137">
    <property type="entry name" value="ODORANT RECEPTOR"/>
    <property type="match status" value="1"/>
</dbReference>
<dbReference type="PANTHER" id="PTHR21137:SF35">
    <property type="entry name" value="ODORANT RECEPTOR 19A-RELATED"/>
    <property type="match status" value="1"/>
</dbReference>
<evidence type="ECO:0000256" key="7">
    <source>
        <dbReference type="ARBA" id="ARBA00023136"/>
    </source>
</evidence>
<dbReference type="GO" id="GO:0050911">
    <property type="term" value="P:detection of chemical stimulus involved in sensory perception of smell"/>
    <property type="evidence" value="ECO:0000318"/>
    <property type="project" value="GO_Central"/>
</dbReference>
<keyword evidence="8" id="KW-0675">Receptor</keyword>
<keyword evidence="5" id="KW-0552">Olfaction</keyword>
<comment type="subcellular location">
    <subcellularLocation>
        <location evidence="1">Cell membrane</location>
        <topology evidence="1">Multi-pass membrane protein</topology>
    </subcellularLocation>
</comment>
<dbReference type="EnsemblMetazoa" id="AGAP005760-RA">
    <property type="protein sequence ID" value="AGAP005760-PA"/>
    <property type="gene ID" value="AGAP005760"/>
</dbReference>
<dbReference type="AlphaFoldDB" id="A0A1S4GR10"/>
<dbReference type="FunCoup" id="A0A1S4GR10">
    <property type="interactions" value="32"/>
</dbReference>
<dbReference type="GO" id="GO:0005886">
    <property type="term" value="C:plasma membrane"/>
    <property type="evidence" value="ECO:0000318"/>
    <property type="project" value="GO_Central"/>
</dbReference>
<evidence type="ECO:0000256" key="9">
    <source>
        <dbReference type="ARBA" id="ARBA00023224"/>
    </source>
</evidence>
<protein>
    <submittedName>
        <fullName evidence="10">Uncharacterized protein</fullName>
    </submittedName>
</protein>